<dbReference type="PRINTS" id="PR00081">
    <property type="entry name" value="GDHRDH"/>
</dbReference>
<dbReference type="AlphaFoldDB" id="A0A248LJ80"/>
<dbReference type="EMBL" id="CP022115">
    <property type="protein sequence ID" value="ASJ24426.1"/>
    <property type="molecule type" value="Genomic_DNA"/>
</dbReference>
<dbReference type="OrthoDB" id="9797538at2"/>
<name>A0A248LJ80_9NEIS</name>
<evidence type="ECO:0000313" key="3">
    <source>
        <dbReference type="EMBL" id="ASJ24426.1"/>
    </source>
</evidence>
<dbReference type="InterPro" id="IPR002347">
    <property type="entry name" value="SDR_fam"/>
</dbReference>
<comment type="similarity">
    <text evidence="1">Belongs to the short-chain dehydrogenases/reductases (SDR) family.</text>
</comment>
<evidence type="ECO:0000313" key="4">
    <source>
        <dbReference type="Proteomes" id="UP000197424"/>
    </source>
</evidence>
<gene>
    <name evidence="3" type="ORF">LHGZ1_1595</name>
</gene>
<dbReference type="Pfam" id="PF00106">
    <property type="entry name" value="adh_short"/>
    <property type="match status" value="1"/>
</dbReference>
<dbReference type="PANTHER" id="PTHR44196">
    <property type="entry name" value="DEHYDROGENASE/REDUCTASE SDR FAMILY MEMBER 7B"/>
    <property type="match status" value="1"/>
</dbReference>
<keyword evidence="2" id="KW-0560">Oxidoreductase</keyword>
<dbReference type="Gene3D" id="3.40.50.720">
    <property type="entry name" value="NAD(P)-binding Rossmann-like Domain"/>
    <property type="match status" value="1"/>
</dbReference>
<evidence type="ECO:0000256" key="2">
    <source>
        <dbReference type="ARBA" id="ARBA00023002"/>
    </source>
</evidence>
<dbReference type="PANTHER" id="PTHR44196:SF1">
    <property type="entry name" value="DEHYDROGENASE_REDUCTASE SDR FAMILY MEMBER 7B"/>
    <property type="match status" value="1"/>
</dbReference>
<evidence type="ECO:0000256" key="1">
    <source>
        <dbReference type="ARBA" id="ARBA00006484"/>
    </source>
</evidence>
<organism evidence="3 4">
    <name type="scientific">Laribacter hongkongensis</name>
    <dbReference type="NCBI Taxonomy" id="168471"/>
    <lineage>
        <taxon>Bacteria</taxon>
        <taxon>Pseudomonadati</taxon>
        <taxon>Pseudomonadota</taxon>
        <taxon>Betaproteobacteria</taxon>
        <taxon>Neisseriales</taxon>
        <taxon>Aquaspirillaceae</taxon>
        <taxon>Laribacter</taxon>
    </lineage>
</organism>
<dbReference type="GO" id="GO:0016491">
    <property type="term" value="F:oxidoreductase activity"/>
    <property type="evidence" value="ECO:0007669"/>
    <property type="project" value="UniProtKB-KW"/>
</dbReference>
<dbReference type="GO" id="GO:0016020">
    <property type="term" value="C:membrane"/>
    <property type="evidence" value="ECO:0007669"/>
    <property type="project" value="TreeGrafter"/>
</dbReference>
<reference evidence="4" key="1">
    <citation type="submission" date="2017-06" db="EMBL/GenBank/DDBJ databases">
        <title>Whole genome sequence of Laribacter hongkongensis LHGZ1.</title>
        <authorList>
            <person name="Chen D."/>
            <person name="Wu H."/>
            <person name="Chen J."/>
        </authorList>
    </citation>
    <scope>NUCLEOTIDE SEQUENCE [LARGE SCALE GENOMIC DNA]</scope>
    <source>
        <strain evidence="4">LHGZ1</strain>
    </source>
</reference>
<dbReference type="SUPFAM" id="SSF51735">
    <property type="entry name" value="NAD(P)-binding Rossmann-fold domains"/>
    <property type="match status" value="1"/>
</dbReference>
<accession>A0A248LJ80</accession>
<protein>
    <submittedName>
        <fullName evidence="3">Putative 3-oxoacyl-[acyl-carrier-protein] reductase</fullName>
    </submittedName>
</protein>
<dbReference type="RefSeq" id="WP_088860730.1">
    <property type="nucleotide sequence ID" value="NZ_CP022115.1"/>
</dbReference>
<dbReference type="Proteomes" id="UP000197424">
    <property type="component" value="Chromosome"/>
</dbReference>
<proteinExistence type="inferred from homology"/>
<sequence length="260" mass="29071">MWPAPLNPPVRDWSRQRVWIIGASSGIGAALAHRLLDKGAEVVLSARRQARLEEVAGTHPRALVLPHDVTDPASWRQCWAHMREQESLPDLVVFCAADYRPEQSWQLQHERVRQTLDTNLAGVYFGLETILPDLMARQSSGIVLVASVAGYIGLPGACVYGPGKAALINLAELLHAELRQHHLGVYLVNPGFVSTRLTALNDFSMPAIISPDDAAAFIVRGLECGRFEIHFPRRFTLWIKLIAMLPYRLRLPLLRRLARN</sequence>
<dbReference type="InterPro" id="IPR036291">
    <property type="entry name" value="NAD(P)-bd_dom_sf"/>
</dbReference>